<evidence type="ECO:0000313" key="9">
    <source>
        <dbReference type="Proteomes" id="UP000030071"/>
    </source>
</evidence>
<dbReference type="AlphaFoldDB" id="F9T245"/>
<protein>
    <submittedName>
        <fullName evidence="6">Universal stress protein family 1</fullName>
    </submittedName>
</protein>
<dbReference type="HOGENOM" id="CLU_049301_1_1_6"/>
<evidence type="ECO:0000256" key="2">
    <source>
        <dbReference type="ARBA" id="ARBA00008791"/>
    </source>
</evidence>
<feature type="domain" description="UspA" evidence="5">
    <location>
        <begin position="5"/>
        <end position="143"/>
    </location>
</feature>
<dbReference type="Pfam" id="PF00582">
    <property type="entry name" value="Usp"/>
    <property type="match status" value="2"/>
</dbReference>
<name>F9T245_9VIBR</name>
<dbReference type="GO" id="GO:0005737">
    <property type="term" value="C:cytoplasm"/>
    <property type="evidence" value="ECO:0007669"/>
    <property type="project" value="UniProtKB-SubCell"/>
</dbReference>
<proteinExistence type="inferred from homology"/>
<accession>F9T245</accession>
<dbReference type="Proteomes" id="UP000003836">
    <property type="component" value="Unassembled WGS sequence"/>
</dbReference>
<dbReference type="Proteomes" id="UP000030071">
    <property type="component" value="Chromosome 2"/>
</dbReference>
<comment type="function">
    <text evidence="4">Required for resistance to DNA-damaging agents.</text>
</comment>
<dbReference type="eggNOG" id="COG0589">
    <property type="taxonomic scope" value="Bacteria"/>
</dbReference>
<evidence type="ECO:0000313" key="7">
    <source>
        <dbReference type="EMBL" id="EGU57933.1"/>
    </source>
</evidence>
<evidence type="ECO:0000256" key="3">
    <source>
        <dbReference type="ARBA" id="ARBA00022490"/>
    </source>
</evidence>
<dbReference type="STRING" id="1051646.IX91_16790"/>
<evidence type="ECO:0000256" key="1">
    <source>
        <dbReference type="ARBA" id="ARBA00004496"/>
    </source>
</evidence>
<evidence type="ECO:0000313" key="8">
    <source>
        <dbReference type="Proteomes" id="UP000003836"/>
    </source>
</evidence>
<keyword evidence="8" id="KW-1185">Reference proteome</keyword>
<dbReference type="RefSeq" id="WP_004743491.1">
    <property type="nucleotide sequence ID" value="NZ_AFWI01000048.1"/>
</dbReference>
<dbReference type="EMBL" id="CP009355">
    <property type="protein sequence ID" value="AIW15756.1"/>
    <property type="molecule type" value="Genomic_DNA"/>
</dbReference>
<dbReference type="GeneID" id="23446387"/>
<feature type="domain" description="UspA" evidence="5">
    <location>
        <begin position="153"/>
        <end position="300"/>
    </location>
</feature>
<dbReference type="Gene3D" id="3.40.50.12370">
    <property type="match status" value="1"/>
</dbReference>
<dbReference type="InterPro" id="IPR006016">
    <property type="entry name" value="UspA"/>
</dbReference>
<dbReference type="CDD" id="cd00293">
    <property type="entry name" value="USP-like"/>
    <property type="match status" value="1"/>
</dbReference>
<comment type="similarity">
    <text evidence="2">Belongs to the universal stress protein A family.</text>
</comment>
<dbReference type="PATRIC" id="fig|1051646.9.peg.3271"/>
<dbReference type="KEGG" id="vtu:IX91_16790"/>
<reference evidence="6 9" key="3">
    <citation type="submission" date="2014-08" db="EMBL/GenBank/DDBJ databases">
        <title>First Complete Genome Sequence of the Shellfish Pathogen Vibrio tubiashii.</title>
        <authorList>
            <person name="Richards G.P."/>
            <person name="Needleman D.S."/>
            <person name="Watson M.A."/>
            <person name="Bono J.L."/>
        </authorList>
    </citation>
    <scope>NUCLEOTIDE SEQUENCE [LARGE SCALE GENOMIC DNA]</scope>
    <source>
        <strain evidence="6 9">ATCC 19109</strain>
    </source>
</reference>
<reference evidence="7 8" key="2">
    <citation type="journal article" date="2012" name="Int. J. Syst. Evol. Microbiol.">
        <title>Vibrio caribbeanicus sp. nov., isolated from the marine sponge Scleritoderma cyanea.</title>
        <authorList>
            <person name="Hoffmann M."/>
            <person name="Monday S.R."/>
            <person name="Allard M.W."/>
            <person name="Strain E.A."/>
            <person name="Whittaker P."/>
            <person name="Naum M."/>
            <person name="McCarthy P.J."/>
            <person name="Lopez J.V."/>
            <person name="Fischer M."/>
            <person name="Brown E.W."/>
        </authorList>
    </citation>
    <scope>NUCLEOTIDE SEQUENCE [LARGE SCALE GENOMIC DNA]</scope>
    <source>
        <strain evidence="7 8">ATCC 19109</strain>
    </source>
</reference>
<reference evidence="7" key="1">
    <citation type="submission" date="2011-08" db="EMBL/GenBank/DDBJ databases">
        <authorList>
            <person name="Hoffman M."/>
            <person name="Strain E.A."/>
            <person name="Brown E."/>
            <person name="Allard M.W."/>
        </authorList>
    </citation>
    <scope>NUCLEOTIDE SEQUENCE</scope>
    <source>
        <strain evidence="7">ATCC 19109</strain>
    </source>
</reference>
<gene>
    <name evidence="6" type="ORF">IX91_16790</name>
    <name evidence="7" type="ORF">VITU9109_02637</name>
</gene>
<evidence type="ECO:0000313" key="6">
    <source>
        <dbReference type="EMBL" id="AIW15756.1"/>
    </source>
</evidence>
<keyword evidence="3" id="KW-0963">Cytoplasm</keyword>
<dbReference type="PANTHER" id="PTHR47892:SF1">
    <property type="entry name" value="UNIVERSAL STRESS PROTEIN E"/>
    <property type="match status" value="1"/>
</dbReference>
<dbReference type="PANTHER" id="PTHR47892">
    <property type="entry name" value="UNIVERSAL STRESS PROTEIN E"/>
    <property type="match status" value="1"/>
</dbReference>
<organism evidence="6 9">
    <name type="scientific">Vibrio tubiashii ATCC 19109</name>
    <dbReference type="NCBI Taxonomy" id="1051646"/>
    <lineage>
        <taxon>Bacteria</taxon>
        <taxon>Pseudomonadati</taxon>
        <taxon>Pseudomonadota</taxon>
        <taxon>Gammaproteobacteria</taxon>
        <taxon>Vibrionales</taxon>
        <taxon>Vibrionaceae</taxon>
        <taxon>Vibrio</taxon>
        <taxon>Vibrio oreintalis group</taxon>
    </lineage>
</organism>
<evidence type="ECO:0000259" key="5">
    <source>
        <dbReference type="Pfam" id="PF00582"/>
    </source>
</evidence>
<dbReference type="EMBL" id="AFWI01000048">
    <property type="protein sequence ID" value="EGU57933.1"/>
    <property type="molecule type" value="Genomic_DNA"/>
</dbReference>
<evidence type="ECO:0000256" key="4">
    <source>
        <dbReference type="ARBA" id="ARBA00037131"/>
    </source>
</evidence>
<comment type="subcellular location">
    <subcellularLocation>
        <location evidence="1">Cytoplasm</location>
    </subcellularLocation>
</comment>
<sequence>MTFTQLLVPIAPGQEIDDSHHQAFQFANNCSANVTLLLVIKELAEFKEIFHLSGSSLNVLDQATHHFKDHLAQQARTLSEQYANIRFTTKVRVGTPFIEIIQEADESNSSMIIINSYRESKQDACERGSNTLNLMRKSEVPIWSLSRAPRATRNVVAAVDLTNNEYQDFNAQLLAMAVDFCTQIGASLTLCHVWKFESEGFLKDWSGYSDIEIALLAQEMRKERQSRLSKLLEGQKECSVDITTKILEGETREVFPQYVADEDIDLVILGSMSRTGIAGFVLGNTAEAMVSQLDCSVVTLKPDTFASPVLKHHNEK</sequence>
<dbReference type="SUPFAM" id="SSF52402">
    <property type="entry name" value="Adenine nucleotide alpha hydrolases-like"/>
    <property type="match status" value="2"/>
</dbReference>